<dbReference type="EMBL" id="CP034437">
    <property type="protein sequence ID" value="AZN43136.1"/>
    <property type="molecule type" value="Genomic_DNA"/>
</dbReference>
<evidence type="ECO:0000256" key="1">
    <source>
        <dbReference type="SAM" id="MobiDB-lite"/>
    </source>
</evidence>
<gene>
    <name evidence="3" type="ORF">EJC50_28125</name>
</gene>
<dbReference type="SUPFAM" id="SSF53850">
    <property type="entry name" value="Periplasmic binding protein-like II"/>
    <property type="match status" value="1"/>
</dbReference>
<evidence type="ECO:0000256" key="2">
    <source>
        <dbReference type="SAM" id="SignalP"/>
    </source>
</evidence>
<dbReference type="PANTHER" id="PTHR43649:SF17">
    <property type="entry name" value="ABC TRANSPORTER SOLUTE BINDING PROTEIN-SUGAR TRANSPORT"/>
    <property type="match status" value="1"/>
</dbReference>
<keyword evidence="4" id="KW-1185">Reference proteome</keyword>
<accession>A0A3S9ABU1</accession>
<proteinExistence type="predicted"/>
<feature type="compositionally biased region" description="Polar residues" evidence="1">
    <location>
        <begin position="28"/>
        <end position="40"/>
    </location>
</feature>
<dbReference type="RefSeq" id="WP_126019415.1">
    <property type="nucleotide sequence ID" value="NZ_CP034437.1"/>
</dbReference>
<feature type="chain" id="PRO_5038509251" evidence="2">
    <location>
        <begin position="26"/>
        <end position="582"/>
    </location>
</feature>
<dbReference type="Gene3D" id="3.40.190.10">
    <property type="entry name" value="Periplasmic binding protein-like II"/>
    <property type="match status" value="2"/>
</dbReference>
<dbReference type="AlphaFoldDB" id="A0A3S9ABU1"/>
<evidence type="ECO:0000313" key="4">
    <source>
        <dbReference type="Proteomes" id="UP000272528"/>
    </source>
</evidence>
<dbReference type="Pfam" id="PF01547">
    <property type="entry name" value="SBP_bac_1"/>
    <property type="match status" value="1"/>
</dbReference>
<keyword evidence="2" id="KW-0732">Signal</keyword>
<sequence>MSRKWMKYLSLPVMASMLLAGCSSNNGNNTASNDQTSDSKNATTNNATATNATDGKPASWIADRKIKGLVFMGTDDYTEDMNPEIKAEIKKKTGIDFEIEIMKSADSLEGMIAGLAANDLPDFIAFYLNNSGRPEMPVALKAAREGMFTDLAPFFKDTKVYSKYLQDDYLPADTKYGVMFRPEFNGATYFTHMNIQREGGQVTWRGVGGPYIRKDIADKLGVDPRTITTTAQLEELAKKIKAGNFTDNNGAAVTPIGPAYWGGHEVGALFNDLEWGASDQRIKQDKDGKILHEAQTPIAMKKVEFVQRMLKEKLLQPEFFTMDESRATEGAINGSWAIIADMHSYQDFNQDMHYIPLGPINKVDAPYKMQIDYKSGYSAWAVPATTKKPEEVVKFADWLASREGKLLWKYGIEGRDYTLDANGNPLVKKEVIDLKAKDPNEAKKLGFAGVGNNWGDILGSTDNANKADFGEENYGDNSNSGLFPAVEKIATYYGLDQKIKDGEVVDAYVPNSFLGEFENGTDLKTAFDNYNDALVQAYYSKNLDDAQKILNSALKQMESAGLDGYLKLLADKNADPKTKVKL</sequence>
<dbReference type="PANTHER" id="PTHR43649">
    <property type="entry name" value="ARABINOSE-BINDING PROTEIN-RELATED"/>
    <property type="match status" value="1"/>
</dbReference>
<reference evidence="4" key="1">
    <citation type="submission" date="2018-12" db="EMBL/GenBank/DDBJ databases">
        <title>Genome sequence of Peanibacillus sp.</title>
        <authorList>
            <person name="Subramani G."/>
            <person name="Srinivasan S."/>
            <person name="Kim M.K."/>
        </authorList>
    </citation>
    <scope>NUCLEOTIDE SEQUENCE [LARGE SCALE GENOMIC DNA]</scope>
    <source>
        <strain evidence="4">18JY67-1</strain>
    </source>
</reference>
<dbReference type="Proteomes" id="UP000272528">
    <property type="component" value="Chromosome"/>
</dbReference>
<feature type="signal peptide" evidence="2">
    <location>
        <begin position="1"/>
        <end position="25"/>
    </location>
</feature>
<dbReference type="InterPro" id="IPR006059">
    <property type="entry name" value="SBP"/>
</dbReference>
<dbReference type="PROSITE" id="PS51257">
    <property type="entry name" value="PROKAR_LIPOPROTEIN"/>
    <property type="match status" value="1"/>
</dbReference>
<evidence type="ECO:0000313" key="3">
    <source>
        <dbReference type="EMBL" id="AZN43136.1"/>
    </source>
</evidence>
<dbReference type="KEGG" id="palb:EJC50_28125"/>
<dbReference type="OrthoDB" id="2495637at2"/>
<organism evidence="3 4">
    <name type="scientific">Paenibacillus albus</name>
    <dbReference type="NCBI Taxonomy" id="2495582"/>
    <lineage>
        <taxon>Bacteria</taxon>
        <taxon>Bacillati</taxon>
        <taxon>Bacillota</taxon>
        <taxon>Bacilli</taxon>
        <taxon>Bacillales</taxon>
        <taxon>Paenibacillaceae</taxon>
        <taxon>Paenibacillus</taxon>
    </lineage>
</organism>
<protein>
    <submittedName>
        <fullName evidence="3">Extracellular solute-binding protein</fullName>
    </submittedName>
</protein>
<name>A0A3S9ABU1_9BACL</name>
<feature type="region of interest" description="Disordered" evidence="1">
    <location>
        <begin position="28"/>
        <end position="55"/>
    </location>
</feature>
<feature type="compositionally biased region" description="Low complexity" evidence="1">
    <location>
        <begin position="41"/>
        <end position="53"/>
    </location>
</feature>
<dbReference type="InterPro" id="IPR050490">
    <property type="entry name" value="Bact_solute-bd_prot1"/>
</dbReference>